<name>A0A346XUD5_9ACTN</name>
<dbReference type="EMBL" id="CP031165">
    <property type="protein sequence ID" value="AXV05832.1"/>
    <property type="molecule type" value="Genomic_DNA"/>
</dbReference>
<evidence type="ECO:0000313" key="3">
    <source>
        <dbReference type="EMBL" id="AXV05832.1"/>
    </source>
</evidence>
<reference evidence="3 4" key="1">
    <citation type="submission" date="2018-09" db="EMBL/GenBank/DDBJ databases">
        <title>Complete genome sequence of Euzebya sp. DY32-46 isolated from seawater of Pacific Ocean.</title>
        <authorList>
            <person name="Xu L."/>
            <person name="Wu Y.-H."/>
            <person name="Xu X.-W."/>
        </authorList>
    </citation>
    <scope>NUCLEOTIDE SEQUENCE [LARGE SCALE GENOMIC DNA]</scope>
    <source>
        <strain evidence="3 4">DY32-46</strain>
    </source>
</reference>
<feature type="region of interest" description="Disordered" evidence="1">
    <location>
        <begin position="92"/>
        <end position="111"/>
    </location>
</feature>
<dbReference type="OrthoDB" id="9859134at2"/>
<dbReference type="RefSeq" id="WP_114590578.1">
    <property type="nucleotide sequence ID" value="NZ_CP031165.1"/>
</dbReference>
<dbReference type="Proteomes" id="UP000264006">
    <property type="component" value="Chromosome"/>
</dbReference>
<proteinExistence type="predicted"/>
<evidence type="ECO:0000256" key="2">
    <source>
        <dbReference type="SAM" id="Phobius"/>
    </source>
</evidence>
<keyword evidence="2" id="KW-0812">Transmembrane</keyword>
<gene>
    <name evidence="3" type="ORF">DVS28_a1132</name>
</gene>
<protein>
    <submittedName>
        <fullName evidence="3">Uncharacterized protein</fullName>
    </submittedName>
</protein>
<dbReference type="AlphaFoldDB" id="A0A346XUD5"/>
<feature type="transmembrane region" description="Helical" evidence="2">
    <location>
        <begin position="39"/>
        <end position="61"/>
    </location>
</feature>
<sequence>MNSSMRFPAILALSVVFGMPALRDMMARPETLFESGVAYAAAFALAWAGVTGVTRLMEYYAQSNALARHRDDAAEVERELLEIRERELAAAPNGTFDGTPAGGMPQHAGRADAIAMR</sequence>
<evidence type="ECO:0000313" key="4">
    <source>
        <dbReference type="Proteomes" id="UP000264006"/>
    </source>
</evidence>
<evidence type="ECO:0000256" key="1">
    <source>
        <dbReference type="SAM" id="MobiDB-lite"/>
    </source>
</evidence>
<keyword evidence="4" id="KW-1185">Reference proteome</keyword>
<organism evidence="3 4">
    <name type="scientific">Euzebya pacifica</name>
    <dbReference type="NCBI Taxonomy" id="1608957"/>
    <lineage>
        <taxon>Bacteria</taxon>
        <taxon>Bacillati</taxon>
        <taxon>Actinomycetota</taxon>
        <taxon>Nitriliruptoria</taxon>
        <taxon>Euzebyales</taxon>
    </lineage>
</organism>
<accession>A0A346XUD5</accession>
<keyword evidence="2" id="KW-1133">Transmembrane helix</keyword>
<keyword evidence="2" id="KW-0472">Membrane</keyword>
<dbReference type="KEGG" id="euz:DVS28_a1132"/>